<sequence length="325" mass="35373">MLADWQGKVSQALVAVIAIVAVVGLVLALARLTERGRGREGVTALVYAAPALGLLAIGLVYPMVKTAWLSFLDADSSGFVGLDNYAWIFSDPDSLRALVNTLAWLALAPALSTVLGLLYALMVDGSRFESLAKTLMFMPMAISFVGASIIWKFVYTYRDASRPQIGLLNQILVSLGMEPHQFLVDSPWNTLFLIVVMIWTQTGYAMVLLSAAIKAIPGDIVEAARLDGASGLRMLREITIPMVRPTLVVVLTTISIGALKVFDIVRTMTGGQYDTQVIANTMYDQSFRYGEPGRGSAIAVLLLIMVIPIIAYNVRQMRKNKEVRG</sequence>
<protein>
    <submittedName>
        <fullName evidence="9">Carbohydrate ABC transporter permease</fullName>
    </submittedName>
</protein>
<dbReference type="SUPFAM" id="SSF161098">
    <property type="entry name" value="MetI-like"/>
    <property type="match status" value="1"/>
</dbReference>
<feature type="transmembrane region" description="Helical" evidence="7">
    <location>
        <begin position="296"/>
        <end position="314"/>
    </location>
</feature>
<gene>
    <name evidence="9" type="ORF">ACFQWG_10930</name>
</gene>
<comment type="caution">
    <text evidence="9">The sequence shown here is derived from an EMBL/GenBank/DDBJ whole genome shotgun (WGS) entry which is preliminary data.</text>
</comment>
<name>A0ABW2SQS5_9ACTO</name>
<feature type="transmembrane region" description="Helical" evidence="7">
    <location>
        <begin position="12"/>
        <end position="32"/>
    </location>
</feature>
<keyword evidence="5 7" id="KW-1133">Transmembrane helix</keyword>
<dbReference type="Gene3D" id="1.10.3720.10">
    <property type="entry name" value="MetI-like"/>
    <property type="match status" value="1"/>
</dbReference>
<keyword evidence="4 7" id="KW-0812">Transmembrane</keyword>
<comment type="similarity">
    <text evidence="7">Belongs to the binding-protein-dependent transport system permease family.</text>
</comment>
<evidence type="ECO:0000256" key="1">
    <source>
        <dbReference type="ARBA" id="ARBA00004651"/>
    </source>
</evidence>
<accession>A0ABW2SQS5</accession>
<feature type="transmembrane region" description="Helical" evidence="7">
    <location>
        <begin position="242"/>
        <end position="262"/>
    </location>
</feature>
<proteinExistence type="inferred from homology"/>
<feature type="domain" description="ABC transmembrane type-1" evidence="8">
    <location>
        <begin position="98"/>
        <end position="315"/>
    </location>
</feature>
<dbReference type="CDD" id="cd06261">
    <property type="entry name" value="TM_PBP2"/>
    <property type="match status" value="1"/>
</dbReference>
<organism evidence="9 10">
    <name type="scientific">Schaalia naturae</name>
    <dbReference type="NCBI Taxonomy" id="635203"/>
    <lineage>
        <taxon>Bacteria</taxon>
        <taxon>Bacillati</taxon>
        <taxon>Actinomycetota</taxon>
        <taxon>Actinomycetes</taxon>
        <taxon>Actinomycetales</taxon>
        <taxon>Actinomycetaceae</taxon>
        <taxon>Schaalia</taxon>
    </lineage>
</organism>
<dbReference type="Proteomes" id="UP001596527">
    <property type="component" value="Unassembled WGS sequence"/>
</dbReference>
<dbReference type="InterPro" id="IPR051393">
    <property type="entry name" value="ABC_transporter_permease"/>
</dbReference>
<dbReference type="RefSeq" id="WP_380975235.1">
    <property type="nucleotide sequence ID" value="NZ_JBHTEF010000001.1"/>
</dbReference>
<evidence type="ECO:0000313" key="10">
    <source>
        <dbReference type="Proteomes" id="UP001596527"/>
    </source>
</evidence>
<keyword evidence="10" id="KW-1185">Reference proteome</keyword>
<dbReference type="PROSITE" id="PS50928">
    <property type="entry name" value="ABC_TM1"/>
    <property type="match status" value="1"/>
</dbReference>
<comment type="subcellular location">
    <subcellularLocation>
        <location evidence="1 7">Cell membrane</location>
        <topology evidence="1 7">Multi-pass membrane protein</topology>
    </subcellularLocation>
</comment>
<evidence type="ECO:0000313" key="9">
    <source>
        <dbReference type="EMBL" id="MFC7581708.1"/>
    </source>
</evidence>
<reference evidence="10" key="1">
    <citation type="journal article" date="2019" name="Int. J. Syst. Evol. Microbiol.">
        <title>The Global Catalogue of Microorganisms (GCM) 10K type strain sequencing project: providing services to taxonomists for standard genome sequencing and annotation.</title>
        <authorList>
            <consortium name="The Broad Institute Genomics Platform"/>
            <consortium name="The Broad Institute Genome Sequencing Center for Infectious Disease"/>
            <person name="Wu L."/>
            <person name="Ma J."/>
        </authorList>
    </citation>
    <scope>NUCLEOTIDE SEQUENCE [LARGE SCALE GENOMIC DNA]</scope>
    <source>
        <strain evidence="10">CCUG 56698</strain>
    </source>
</reference>
<evidence type="ECO:0000259" key="8">
    <source>
        <dbReference type="PROSITE" id="PS50928"/>
    </source>
</evidence>
<evidence type="ECO:0000256" key="5">
    <source>
        <dbReference type="ARBA" id="ARBA00022989"/>
    </source>
</evidence>
<dbReference type="InterPro" id="IPR035906">
    <property type="entry name" value="MetI-like_sf"/>
</dbReference>
<evidence type="ECO:0000256" key="2">
    <source>
        <dbReference type="ARBA" id="ARBA00022448"/>
    </source>
</evidence>
<evidence type="ECO:0000256" key="3">
    <source>
        <dbReference type="ARBA" id="ARBA00022475"/>
    </source>
</evidence>
<evidence type="ECO:0000256" key="7">
    <source>
        <dbReference type="RuleBase" id="RU363032"/>
    </source>
</evidence>
<evidence type="ECO:0000256" key="6">
    <source>
        <dbReference type="ARBA" id="ARBA00023136"/>
    </source>
</evidence>
<dbReference type="EMBL" id="JBHTEF010000001">
    <property type="protein sequence ID" value="MFC7581708.1"/>
    <property type="molecule type" value="Genomic_DNA"/>
</dbReference>
<feature type="transmembrane region" description="Helical" evidence="7">
    <location>
        <begin position="44"/>
        <end position="64"/>
    </location>
</feature>
<keyword evidence="2 7" id="KW-0813">Transport</keyword>
<feature type="transmembrane region" description="Helical" evidence="7">
    <location>
        <begin position="191"/>
        <end position="213"/>
    </location>
</feature>
<feature type="transmembrane region" description="Helical" evidence="7">
    <location>
        <begin position="135"/>
        <end position="154"/>
    </location>
</feature>
<keyword evidence="3" id="KW-1003">Cell membrane</keyword>
<dbReference type="PANTHER" id="PTHR30193">
    <property type="entry name" value="ABC TRANSPORTER PERMEASE PROTEIN"/>
    <property type="match status" value="1"/>
</dbReference>
<evidence type="ECO:0000256" key="4">
    <source>
        <dbReference type="ARBA" id="ARBA00022692"/>
    </source>
</evidence>
<dbReference type="InterPro" id="IPR000515">
    <property type="entry name" value="MetI-like"/>
</dbReference>
<dbReference type="Pfam" id="PF00528">
    <property type="entry name" value="BPD_transp_1"/>
    <property type="match status" value="1"/>
</dbReference>
<dbReference type="PANTHER" id="PTHR30193:SF18">
    <property type="entry name" value="OSMOPROTECTIVE COMPOUNDS UPTAKE PERMEASE PROTEIN GGTC"/>
    <property type="match status" value="1"/>
</dbReference>
<feature type="transmembrane region" description="Helical" evidence="7">
    <location>
        <begin position="102"/>
        <end position="123"/>
    </location>
</feature>
<keyword evidence="6 7" id="KW-0472">Membrane</keyword>